<feature type="transmembrane region" description="Helical" evidence="1">
    <location>
        <begin position="14"/>
        <end position="31"/>
    </location>
</feature>
<keyword evidence="1" id="KW-0812">Transmembrane</keyword>
<dbReference type="EMBL" id="AZBU02000001">
    <property type="protein sequence ID" value="TMS39990.1"/>
    <property type="molecule type" value="Genomic_DNA"/>
</dbReference>
<keyword evidence="1" id="KW-0472">Membrane</keyword>
<protein>
    <submittedName>
        <fullName evidence="2">Uncharacterized protein</fullName>
    </submittedName>
</protein>
<accession>A0A4U8V214</accession>
<evidence type="ECO:0000256" key="1">
    <source>
        <dbReference type="SAM" id="Phobius"/>
    </source>
</evidence>
<organism evidence="2">
    <name type="scientific">Steinernema carpocapsae</name>
    <name type="common">Entomopathogenic nematode</name>
    <dbReference type="NCBI Taxonomy" id="34508"/>
    <lineage>
        <taxon>Eukaryota</taxon>
        <taxon>Metazoa</taxon>
        <taxon>Ecdysozoa</taxon>
        <taxon>Nematoda</taxon>
        <taxon>Chromadorea</taxon>
        <taxon>Rhabditida</taxon>
        <taxon>Tylenchina</taxon>
        <taxon>Panagrolaimomorpha</taxon>
        <taxon>Strongyloidoidea</taxon>
        <taxon>Steinernematidae</taxon>
        <taxon>Steinernema</taxon>
    </lineage>
</organism>
<comment type="caution">
    <text evidence="2">The sequence shown here is derived from an EMBL/GenBank/DDBJ whole genome shotgun (WGS) entry which is preliminary data.</text>
</comment>
<dbReference type="AlphaFoldDB" id="A0A4U8V214"/>
<gene>
    <name evidence="2" type="ORF">L596_006433</name>
</gene>
<keyword evidence="1" id="KW-1133">Transmembrane helix</keyword>
<evidence type="ECO:0000313" key="2">
    <source>
        <dbReference type="EMBL" id="TMS39990.1"/>
    </source>
</evidence>
<reference evidence="2" key="3">
    <citation type="journal article" date="2019" name="G3 (Bethesda)">
        <title>Hybrid Assembly of the Genome of the Entomopathogenic Nematode Steinernema carpocapsae Identifies the X-Chromosome.</title>
        <authorList>
            <person name="Serra L."/>
            <person name="Macchietto M."/>
            <person name="Macias-Munoz A."/>
            <person name="McGill C.J."/>
            <person name="Rodriguez I.M."/>
            <person name="Rodriguez B."/>
            <person name="Murad R."/>
            <person name="Mortazavi A."/>
        </authorList>
    </citation>
    <scope>NUCLEOTIDE SEQUENCE [LARGE SCALE GENOMIC DNA]</scope>
    <source>
        <strain evidence="2">ALL</strain>
    </source>
</reference>
<dbReference type="STRING" id="34508.A0A4U8V214"/>
<name>A0A4U8V214_STECR</name>
<reference evidence="2" key="2">
    <citation type="journal article" date="2015" name="Genome Biol.">
        <title>Comparative genomics of Steinernema reveals deeply conserved gene regulatory networks.</title>
        <authorList>
            <person name="Dillman A.R."/>
            <person name="Macchietto M."/>
            <person name="Porter C.F."/>
            <person name="Rogers A."/>
            <person name="Williams B."/>
            <person name="Antoshechkin I."/>
            <person name="Lee M.M."/>
            <person name="Goodwin Z."/>
            <person name="Lu X."/>
            <person name="Lewis E.E."/>
            <person name="Goodrich-Blair H."/>
            <person name="Stock S.P."/>
            <person name="Adams B.J."/>
            <person name="Sternberg P.W."/>
            <person name="Mortazavi A."/>
        </authorList>
    </citation>
    <scope>NUCLEOTIDE SEQUENCE [LARGE SCALE GENOMIC DNA]</scope>
    <source>
        <strain evidence="2">ALL</strain>
    </source>
</reference>
<reference evidence="2" key="1">
    <citation type="submission" date="2013-11" db="EMBL/GenBank/DDBJ databases">
        <authorList>
            <person name="Sternberg P."/>
            <person name="Dillman A."/>
            <person name="Macchietto M."/>
        </authorList>
    </citation>
    <scope>NUCLEOTIDE SEQUENCE</scope>
    <source>
        <strain evidence="2">ALL</strain>
    </source>
</reference>
<sequence length="162" mass="19007">MATTVVFGLLGNEIWLLALVILTVTVPILLVDSWSGYQRAKVQYGGAIQFETIPKKTTRQVQPLDVYFNRQFKSFYRRLTEILLRERPDFVVSQRASIARLLNITIKQFSAPRFELMLKYAWFAAGLLEERPPRFEVSEQFCFLSYHRRNLRLRRTSNGAMR</sequence>
<dbReference type="OrthoDB" id="10051656at2759"/>
<proteinExistence type="predicted"/>